<dbReference type="AlphaFoldDB" id="A0A6J7DN89"/>
<gene>
    <name evidence="1" type="ORF">UFOPK2922_01136</name>
    <name evidence="2" type="ORF">UFOPK3306_00933</name>
</gene>
<sequence>MKRSKKTTVFFASVSLILTLLTLNLAPASSAGIPDEEWQKSGPPTSSPSWGFLSRAITETSVEFAHPYLMSFTADKYEVGTGKVLKVKKCNSMPTTECPLTEFQRYSTPLGMCAGDEGDCIESVTTKNFEGKNLSVRFLRNFAEKTGWEFEGDRKLNLPKSGQQFLVDIPDAPHAGGTQYLISSVLTGTKMPDWSTFNTVNMETAIWPVKITYGNYQISEQSLNPANYSALGIGRSNGSQCSGVGNTYTQCAIPVAAPLDVEFSLNLRFSTKISGWLHGRLREVSGEISKNSDGMQLLHVSAKFVKVPTIFGWVEKSVAPTNLTEFYGTFDPFWLNMGNGYGCPTSDCTPTSWLRNPSYSDKGMKEFALWLPIVNNKAVAAPTTWYMRTTDNDSTAKCSAITSEKLVGIVSTNATAYLPGPPSFNAADEILDYKVLAPHYLADGSEFLGTYDLMIDADYARCLYGFSSSPIKASISVLSESGTVQIATESIFERNNFIYLGAYGFKFSSPTIRVKLTQEKPKEVELPKEALKVEEKAAVILTPKKVNKIKTITCTKGKSVKKFSGTNPKCPLGYGKKI</sequence>
<protein>
    <submittedName>
        <fullName evidence="2">Unannotated protein</fullName>
    </submittedName>
</protein>
<evidence type="ECO:0000313" key="2">
    <source>
        <dbReference type="EMBL" id="CAB4870958.1"/>
    </source>
</evidence>
<name>A0A6J7DN89_9ZZZZ</name>
<dbReference type="EMBL" id="CAFBLI010000071">
    <property type="protein sequence ID" value="CAB4870958.1"/>
    <property type="molecule type" value="Genomic_DNA"/>
</dbReference>
<accession>A0A6J7DN89</accession>
<dbReference type="EMBL" id="CAEZZS010000059">
    <property type="protein sequence ID" value="CAB4782304.1"/>
    <property type="molecule type" value="Genomic_DNA"/>
</dbReference>
<reference evidence="2" key="1">
    <citation type="submission" date="2020-05" db="EMBL/GenBank/DDBJ databases">
        <authorList>
            <person name="Chiriac C."/>
            <person name="Salcher M."/>
            <person name="Ghai R."/>
            <person name="Kavagutti S V."/>
        </authorList>
    </citation>
    <scope>NUCLEOTIDE SEQUENCE</scope>
</reference>
<organism evidence="2">
    <name type="scientific">freshwater metagenome</name>
    <dbReference type="NCBI Taxonomy" id="449393"/>
    <lineage>
        <taxon>unclassified sequences</taxon>
        <taxon>metagenomes</taxon>
        <taxon>ecological metagenomes</taxon>
    </lineage>
</organism>
<proteinExistence type="predicted"/>
<evidence type="ECO:0000313" key="1">
    <source>
        <dbReference type="EMBL" id="CAB4782304.1"/>
    </source>
</evidence>